<dbReference type="EMBL" id="JAVRRA010019425">
    <property type="protein sequence ID" value="KAK5180323.1"/>
    <property type="molecule type" value="Genomic_DNA"/>
</dbReference>
<accession>A0ABR0LIV9</accession>
<keyword evidence="3" id="KW-1185">Reference proteome</keyword>
<feature type="domain" description="Scytalone dehydratase-like protein Arp1 N-terminal" evidence="1">
    <location>
        <begin position="28"/>
        <end position="74"/>
    </location>
</feature>
<organism evidence="2 3">
    <name type="scientific">Cryomyces antarcticus</name>
    <dbReference type="NCBI Taxonomy" id="329879"/>
    <lineage>
        <taxon>Eukaryota</taxon>
        <taxon>Fungi</taxon>
        <taxon>Dikarya</taxon>
        <taxon>Ascomycota</taxon>
        <taxon>Pezizomycotina</taxon>
        <taxon>Dothideomycetes</taxon>
        <taxon>Dothideomycetes incertae sedis</taxon>
        <taxon>Cryomyces</taxon>
    </lineage>
</organism>
<protein>
    <recommendedName>
        <fullName evidence="1">Scytalone dehydratase-like protein Arp1 N-terminal domain-containing protein</fullName>
    </recommendedName>
</protein>
<dbReference type="Pfam" id="PF26053">
    <property type="entry name" value="DUF8016"/>
    <property type="match status" value="1"/>
</dbReference>
<sequence>ITVNLNDVPYYIPPRSVGTLPANRGLIKAATSAGGLLPLTVISTTSFTYGSSDLAATVADYTASDDVFQDGFLE</sequence>
<evidence type="ECO:0000313" key="2">
    <source>
        <dbReference type="EMBL" id="KAK5180323.1"/>
    </source>
</evidence>
<reference evidence="2 3" key="1">
    <citation type="submission" date="2023-08" db="EMBL/GenBank/DDBJ databases">
        <title>Black Yeasts Isolated from many extreme environments.</title>
        <authorList>
            <person name="Coleine C."/>
            <person name="Stajich J.E."/>
            <person name="Selbmann L."/>
        </authorList>
    </citation>
    <scope>NUCLEOTIDE SEQUENCE [LARGE SCALE GENOMIC DNA]</scope>
    <source>
        <strain evidence="2 3">CCFEE 536</strain>
    </source>
</reference>
<gene>
    <name evidence="2" type="ORF">LTR16_010520</name>
</gene>
<comment type="caution">
    <text evidence="2">The sequence shown here is derived from an EMBL/GenBank/DDBJ whole genome shotgun (WGS) entry which is preliminary data.</text>
</comment>
<name>A0ABR0LIV9_9PEZI</name>
<proteinExistence type="predicted"/>
<feature type="non-terminal residue" evidence="2">
    <location>
        <position position="1"/>
    </location>
</feature>
<evidence type="ECO:0000313" key="3">
    <source>
        <dbReference type="Proteomes" id="UP001357485"/>
    </source>
</evidence>
<dbReference type="InterPro" id="IPR058329">
    <property type="entry name" value="Arp1_N"/>
</dbReference>
<feature type="non-terminal residue" evidence="2">
    <location>
        <position position="74"/>
    </location>
</feature>
<evidence type="ECO:0000259" key="1">
    <source>
        <dbReference type="Pfam" id="PF26053"/>
    </source>
</evidence>
<dbReference type="Proteomes" id="UP001357485">
    <property type="component" value="Unassembled WGS sequence"/>
</dbReference>